<dbReference type="AlphaFoldDB" id="A0A8E7AZ56"/>
<dbReference type="Pfam" id="PF12804">
    <property type="entry name" value="NTP_transf_3"/>
    <property type="match status" value="1"/>
</dbReference>
<dbReference type="InterPro" id="IPR029044">
    <property type="entry name" value="Nucleotide-diphossugar_trans"/>
</dbReference>
<dbReference type="InterPro" id="IPR025877">
    <property type="entry name" value="MobA-like_NTP_Trfase"/>
</dbReference>
<keyword evidence="4" id="KW-1185">Reference proteome</keyword>
<name>A0A8E7AZ56_9EURY</name>
<evidence type="ECO:0000313" key="4">
    <source>
        <dbReference type="Proteomes" id="UP000680656"/>
    </source>
</evidence>
<dbReference type="RefSeq" id="WP_214418334.1">
    <property type="nucleotide sequence ID" value="NZ_CP075546.1"/>
</dbReference>
<dbReference type="Proteomes" id="UP000680656">
    <property type="component" value="Chromosome"/>
</dbReference>
<dbReference type="PANTHER" id="PTHR19136:SF86">
    <property type="entry name" value="ADENOSYLCOBINAMIDE-PHOSPHATE GUANYLYLTRANSFERASE"/>
    <property type="match status" value="1"/>
</dbReference>
<reference evidence="3 4" key="1">
    <citation type="submission" date="2021-05" db="EMBL/GenBank/DDBJ databases">
        <title>A novel Methanospirillum isolate from a pyrite-forming mixed culture.</title>
        <authorList>
            <person name="Bunk B."/>
            <person name="Sproer C."/>
            <person name="Spring S."/>
            <person name="Pester M."/>
        </authorList>
    </citation>
    <scope>NUCLEOTIDE SEQUENCE [LARGE SCALE GENOMIC DNA]</scope>
    <source>
        <strain evidence="3 4">J.3.6.1-F.2.7.3</strain>
    </source>
</reference>
<gene>
    <name evidence="3" type="ORF">KHC33_09010</name>
</gene>
<dbReference type="GO" id="GO:0016779">
    <property type="term" value="F:nucleotidyltransferase activity"/>
    <property type="evidence" value="ECO:0007669"/>
    <property type="project" value="TreeGrafter"/>
</dbReference>
<organism evidence="3 4">
    <name type="scientific">Methanospirillum purgamenti</name>
    <dbReference type="NCBI Taxonomy" id="2834276"/>
    <lineage>
        <taxon>Archaea</taxon>
        <taxon>Methanobacteriati</taxon>
        <taxon>Methanobacteriota</taxon>
        <taxon>Stenosarchaea group</taxon>
        <taxon>Methanomicrobia</taxon>
        <taxon>Methanomicrobiales</taxon>
        <taxon>Methanospirillaceae</taxon>
        <taxon>Methanospirillum</taxon>
    </lineage>
</organism>
<dbReference type="KEGG" id="mrtj:KHC33_09010"/>
<dbReference type="Gene3D" id="3.90.550.10">
    <property type="entry name" value="Spore Coat Polysaccharide Biosynthesis Protein SpsA, Chain A"/>
    <property type="match status" value="1"/>
</dbReference>
<evidence type="ECO:0000259" key="2">
    <source>
        <dbReference type="Pfam" id="PF12804"/>
    </source>
</evidence>
<protein>
    <submittedName>
        <fullName evidence="3">NTP transferase domain-containing protein</fullName>
    </submittedName>
</protein>
<accession>A0A8E7AZ56</accession>
<evidence type="ECO:0000313" key="3">
    <source>
        <dbReference type="EMBL" id="QVV87513.1"/>
    </source>
</evidence>
<evidence type="ECO:0000256" key="1">
    <source>
        <dbReference type="ARBA" id="ARBA00022679"/>
    </source>
</evidence>
<dbReference type="SUPFAM" id="SSF53448">
    <property type="entry name" value="Nucleotide-diphospho-sugar transferases"/>
    <property type="match status" value="1"/>
</dbReference>
<dbReference type="EMBL" id="CP075546">
    <property type="protein sequence ID" value="QVV87513.1"/>
    <property type="molecule type" value="Genomic_DNA"/>
</dbReference>
<sequence length="199" mass="21920">MYALIMAGGKATRLAMGEKALTRVHDEPLISFVVTAVTKAGLDPVVVVSPLTPYTTNYCRTHAIDWICTDGAGYIEDLRQAVEELSITGPVLTICADLPGISAEHIQTVLEQYFESGLSACSVWTNNQIDGHVLNNYRNELLEKIPGTPVGLNIIRGDMIDKEQEELQIVLDDPFLTVNINTREDIELAEKLLCFSKKS</sequence>
<dbReference type="GeneID" id="65565208"/>
<proteinExistence type="predicted"/>
<dbReference type="PANTHER" id="PTHR19136">
    <property type="entry name" value="MOLYBDENUM COFACTOR GUANYLYLTRANSFERASE"/>
    <property type="match status" value="1"/>
</dbReference>
<keyword evidence="1 3" id="KW-0808">Transferase</keyword>
<feature type="domain" description="MobA-like NTP transferase" evidence="2">
    <location>
        <begin position="3"/>
        <end position="145"/>
    </location>
</feature>